<dbReference type="PANTHER" id="PTHR40590">
    <property type="entry name" value="CYTOPLASMIC PROTEIN-RELATED"/>
    <property type="match status" value="1"/>
</dbReference>
<sequence length="155" mass="17285">MAPLPAKLVKKLRQADALVVERIFSGNETPFSNLPKCPPLVERLSAGQLSALEKRVSELGMPLIHFDNQPLWQIAMVLQATQAQRLGLRPDYGIDYQLLQAAREMSLPVQELEGAKHQSRTTLRSARWRDGAARRHADALAHQRTAFAGDDRLVA</sequence>
<gene>
    <name evidence="1" type="ORF">NCTC8261_05388</name>
</gene>
<dbReference type="PANTHER" id="PTHR40590:SF1">
    <property type="entry name" value="CYTOPLASMIC PROTEIN"/>
    <property type="match status" value="1"/>
</dbReference>
<dbReference type="Pfam" id="PF01963">
    <property type="entry name" value="TraB_PrgY_gumN"/>
    <property type="match status" value="1"/>
</dbReference>
<organism evidence="1 2">
    <name type="scientific">Salmonella enterica I</name>
    <dbReference type="NCBI Taxonomy" id="59201"/>
    <lineage>
        <taxon>Bacteria</taxon>
        <taxon>Pseudomonadati</taxon>
        <taxon>Pseudomonadota</taxon>
        <taxon>Gammaproteobacteria</taxon>
        <taxon>Enterobacterales</taxon>
        <taxon>Enterobacteriaceae</taxon>
        <taxon>Salmonella</taxon>
    </lineage>
</organism>
<dbReference type="Proteomes" id="UP000254712">
    <property type="component" value="Unassembled WGS sequence"/>
</dbReference>
<dbReference type="AlphaFoldDB" id="A0A379WZ68"/>
<dbReference type="InterPro" id="IPR002816">
    <property type="entry name" value="TraB/PrgY/GumN_fam"/>
</dbReference>
<accession>A0A379WZ68</accession>
<proteinExistence type="predicted"/>
<evidence type="ECO:0000313" key="1">
    <source>
        <dbReference type="EMBL" id="SUH39041.1"/>
    </source>
</evidence>
<reference evidence="1 2" key="1">
    <citation type="submission" date="2018-06" db="EMBL/GenBank/DDBJ databases">
        <authorList>
            <consortium name="Pathogen Informatics"/>
            <person name="Doyle S."/>
        </authorList>
    </citation>
    <scope>NUCLEOTIDE SEQUENCE [LARGE SCALE GENOMIC DNA]</scope>
    <source>
        <strain evidence="1 2">NCTC8261</strain>
    </source>
</reference>
<evidence type="ECO:0000313" key="2">
    <source>
        <dbReference type="Proteomes" id="UP000254712"/>
    </source>
</evidence>
<dbReference type="EMBL" id="UGXT01000002">
    <property type="protein sequence ID" value="SUH39041.1"/>
    <property type="molecule type" value="Genomic_DNA"/>
</dbReference>
<name>A0A379WZ68_SALET</name>
<dbReference type="CDD" id="cd14789">
    <property type="entry name" value="Tiki"/>
    <property type="match status" value="1"/>
</dbReference>
<dbReference type="InterPro" id="IPR047111">
    <property type="entry name" value="YbaP-like"/>
</dbReference>
<protein>
    <submittedName>
        <fullName evidence="1">GumN family protein</fullName>
    </submittedName>
</protein>